<organism evidence="2 3">
    <name type="scientific">Streptomyces atratus</name>
    <dbReference type="NCBI Taxonomy" id="1893"/>
    <lineage>
        <taxon>Bacteria</taxon>
        <taxon>Bacillati</taxon>
        <taxon>Actinomycetota</taxon>
        <taxon>Actinomycetes</taxon>
        <taxon>Kitasatosporales</taxon>
        <taxon>Streptomycetaceae</taxon>
        <taxon>Streptomyces</taxon>
    </lineage>
</organism>
<dbReference type="EMBL" id="CP027306">
    <property type="protein sequence ID" value="AXE79335.1"/>
    <property type="molecule type" value="Genomic_DNA"/>
</dbReference>
<dbReference type="SUPFAM" id="SSF47413">
    <property type="entry name" value="lambda repressor-like DNA-binding domains"/>
    <property type="match status" value="1"/>
</dbReference>
<gene>
    <name evidence="2" type="ORF">C5746_23160</name>
</gene>
<dbReference type="Pfam" id="PF19054">
    <property type="entry name" value="DUF5753"/>
    <property type="match status" value="1"/>
</dbReference>
<sequence length="283" mass="31185">MASRSTPGVRRLRLGAELRRLRERAGLTATEGARLLGISQAQLSNIEASRFGVSAERLRAMARNYRCSDSAYVAGLLDLAGERSSGWWETFREVLPSPLLDIAELEHHATGLRSANTSHVPGLLQTTDHAREIFRQVVPEFSRSDIEHRVSHRLQRQALLDRPSPPTYGAVIHEAALRVPVGGPVIARNQLRHLLEQGEREHITVQVIPFAIGAYPGSGQTILYVHGSVPRLDTVSLDQSHGPVLVDAEAELEAYRLLLARMAAVALTSDKSRDFIHSLIADQ</sequence>
<reference evidence="2 3" key="1">
    <citation type="journal article" date="2018" name="Front. Microbiol.">
        <title>Genome Sequencing of Streptomyces atratus SCSIOZH16 and Activation Production of Nocardamine via Metabolic Engineering.</title>
        <authorList>
            <person name="Li Y."/>
            <person name="Zhang C."/>
            <person name="Liu C."/>
            <person name="Ju J."/>
            <person name="Ma J."/>
        </authorList>
    </citation>
    <scope>NUCLEOTIDE SEQUENCE [LARGE SCALE GENOMIC DNA]</scope>
    <source>
        <strain evidence="2 3">SCSIO_ZH16</strain>
    </source>
</reference>
<dbReference type="Proteomes" id="UP000252698">
    <property type="component" value="Chromosome"/>
</dbReference>
<evidence type="ECO:0000313" key="3">
    <source>
        <dbReference type="Proteomes" id="UP000252698"/>
    </source>
</evidence>
<evidence type="ECO:0000259" key="1">
    <source>
        <dbReference type="PROSITE" id="PS50943"/>
    </source>
</evidence>
<accession>A0A2Z5JHS2</accession>
<name>A0A2Z5JHS2_STRAR</name>
<dbReference type="Gene3D" id="1.10.260.40">
    <property type="entry name" value="lambda repressor-like DNA-binding domains"/>
    <property type="match status" value="1"/>
</dbReference>
<dbReference type="Pfam" id="PF13560">
    <property type="entry name" value="HTH_31"/>
    <property type="match status" value="1"/>
</dbReference>
<evidence type="ECO:0000313" key="2">
    <source>
        <dbReference type="EMBL" id="AXE79335.1"/>
    </source>
</evidence>
<dbReference type="AlphaFoldDB" id="A0A2Z5JHS2"/>
<dbReference type="GO" id="GO:0003677">
    <property type="term" value="F:DNA binding"/>
    <property type="evidence" value="ECO:0007669"/>
    <property type="project" value="InterPro"/>
</dbReference>
<dbReference type="InterPro" id="IPR010982">
    <property type="entry name" value="Lambda_DNA-bd_dom_sf"/>
</dbReference>
<dbReference type="InterPro" id="IPR001387">
    <property type="entry name" value="Cro/C1-type_HTH"/>
</dbReference>
<dbReference type="RefSeq" id="WP_114245867.1">
    <property type="nucleotide sequence ID" value="NZ_CP027306.1"/>
</dbReference>
<dbReference type="InterPro" id="IPR043917">
    <property type="entry name" value="DUF5753"/>
</dbReference>
<dbReference type="SMART" id="SM00530">
    <property type="entry name" value="HTH_XRE"/>
    <property type="match status" value="1"/>
</dbReference>
<dbReference type="KEGG" id="sata:C5746_23160"/>
<dbReference type="CDD" id="cd00093">
    <property type="entry name" value="HTH_XRE"/>
    <property type="match status" value="1"/>
</dbReference>
<dbReference type="GeneID" id="95521322"/>
<dbReference type="PROSITE" id="PS50943">
    <property type="entry name" value="HTH_CROC1"/>
    <property type="match status" value="1"/>
</dbReference>
<feature type="domain" description="HTH cro/C1-type" evidence="1">
    <location>
        <begin position="18"/>
        <end position="73"/>
    </location>
</feature>
<proteinExistence type="predicted"/>
<protein>
    <submittedName>
        <fullName evidence="2">Transcriptional regulator</fullName>
    </submittedName>
</protein>